<evidence type="ECO:0000313" key="2">
    <source>
        <dbReference type="EMBL" id="CAE1294803.1"/>
    </source>
</evidence>
<feature type="compositionally biased region" description="Polar residues" evidence="1">
    <location>
        <begin position="490"/>
        <end position="502"/>
    </location>
</feature>
<proteinExistence type="predicted"/>
<gene>
    <name evidence="2" type="ORF">SPHA_50588</name>
</gene>
<feature type="region of interest" description="Disordered" evidence="1">
    <location>
        <begin position="490"/>
        <end position="535"/>
    </location>
</feature>
<sequence>MGVQNLAKTLRDIGVESPDDIQYVEATDLASVLKPVQIRKLLQQVKADLNQGAAQRMGFSSQTGQVQSSLAAFQEQGLQAQLPASLAGTVKLAVGQVEVNKILKSLTKEGFTTEKLREVEMAAMIPLIMLFMNENKNILFPMAPKNSMSVIKALNVPETPCLVVCGDSISNSSRFVLCIDKEIVNDKITNFITGVMMLFASYYCFNIHYPVEASATLEFMQRCLVGINPANKSGNRQLLIHPKIVTLLARLVKFGWQAPTELQSSLPFTQESTDSVQWAASNSASTDIDLTLVCSNQNNFLKFSTDKTRDNDQILSQSSQVLDSERLSGQNTDDGTNQQQQFSSDQMSFMVSDSPVQANDEVQCLNINQHSNQTYDMIKVALDQTKHFPGSRGLKNSPRTRQNRPRGRGGVSSRGRGSSSTSSRSRGRGTIHRRPKEWMREYWRIKKRESRARQEYWLKRMQNDVNQLNNDVSPVIENIRKTRRASSIDTCNLTLDTSNMPSSDGGPSEKVISPSVESQATLPQTQSSLTAPQPLHLSPTSSEILAEPLSVYKFELQHPDWLMARFRHLWRMRLLCNAAVGNGSTNIMVHRDILLASCVKLLEEQNVDVLQSNFLQLTFTSNVKEEALWSLCNYIYEGFLILNNNIIDNMDNIGQILGAKIPLFIPSLPRHTANTGTEQTDGITAPSLFLFFLCLFYQFSH</sequence>
<evidence type="ECO:0000313" key="3">
    <source>
        <dbReference type="Proteomes" id="UP000597762"/>
    </source>
</evidence>
<feature type="region of interest" description="Disordered" evidence="1">
    <location>
        <begin position="387"/>
        <end position="433"/>
    </location>
</feature>
<feature type="region of interest" description="Disordered" evidence="1">
    <location>
        <begin position="318"/>
        <end position="348"/>
    </location>
</feature>
<reference evidence="2" key="1">
    <citation type="submission" date="2021-01" db="EMBL/GenBank/DDBJ databases">
        <authorList>
            <person name="Li R."/>
            <person name="Bekaert M."/>
        </authorList>
    </citation>
    <scope>NUCLEOTIDE SEQUENCE</scope>
    <source>
        <strain evidence="2">Farmed</strain>
    </source>
</reference>
<dbReference type="Proteomes" id="UP000597762">
    <property type="component" value="Unassembled WGS sequence"/>
</dbReference>
<dbReference type="PANTHER" id="PTHR31025:SF22">
    <property type="entry name" value="IP13529P"/>
    <property type="match status" value="1"/>
</dbReference>
<feature type="compositionally biased region" description="Low complexity" evidence="1">
    <location>
        <begin position="411"/>
        <end position="424"/>
    </location>
</feature>
<accession>A0A812DAL7</accession>
<keyword evidence="3" id="KW-1185">Reference proteome</keyword>
<feature type="compositionally biased region" description="Low complexity" evidence="1">
    <location>
        <begin position="329"/>
        <end position="348"/>
    </location>
</feature>
<protein>
    <submittedName>
        <fullName evidence="2">Uncharacterized protein</fullName>
    </submittedName>
</protein>
<comment type="caution">
    <text evidence="2">The sequence shown here is derived from an EMBL/GenBank/DDBJ whole genome shotgun (WGS) entry which is preliminary data.</text>
</comment>
<organism evidence="2 3">
    <name type="scientific">Acanthosepion pharaonis</name>
    <name type="common">Pharaoh cuttlefish</name>
    <name type="synonym">Sepia pharaonis</name>
    <dbReference type="NCBI Taxonomy" id="158019"/>
    <lineage>
        <taxon>Eukaryota</taxon>
        <taxon>Metazoa</taxon>
        <taxon>Spiralia</taxon>
        <taxon>Lophotrochozoa</taxon>
        <taxon>Mollusca</taxon>
        <taxon>Cephalopoda</taxon>
        <taxon>Coleoidea</taxon>
        <taxon>Decapodiformes</taxon>
        <taxon>Sepiida</taxon>
        <taxon>Sepiina</taxon>
        <taxon>Sepiidae</taxon>
        <taxon>Acanthosepion</taxon>
    </lineage>
</organism>
<dbReference type="EMBL" id="CAHIKZ030002998">
    <property type="protein sequence ID" value="CAE1294803.1"/>
    <property type="molecule type" value="Genomic_DNA"/>
</dbReference>
<feature type="compositionally biased region" description="Polar residues" evidence="1">
    <location>
        <begin position="515"/>
        <end position="531"/>
    </location>
</feature>
<name>A0A812DAL7_ACAPH</name>
<dbReference type="OrthoDB" id="6148490at2759"/>
<dbReference type="PANTHER" id="PTHR31025">
    <property type="entry name" value="SI:CH211-196P9.1-RELATED"/>
    <property type="match status" value="1"/>
</dbReference>
<dbReference type="AlphaFoldDB" id="A0A812DAL7"/>
<evidence type="ECO:0000256" key="1">
    <source>
        <dbReference type="SAM" id="MobiDB-lite"/>
    </source>
</evidence>